<reference evidence="1 2" key="1">
    <citation type="submission" date="2016-01" db="EMBL/GenBank/DDBJ databases">
        <authorList>
            <person name="McClelland M."/>
            <person name="Jain A."/>
            <person name="Saraogi P."/>
            <person name="Mendelson R."/>
            <person name="Westerman R."/>
            <person name="SanMiguel P."/>
            <person name="Csonka L."/>
        </authorList>
    </citation>
    <scope>NUCLEOTIDE SEQUENCE [LARGE SCALE GENOMIC DNA]</scope>
    <source>
        <strain evidence="1 2">NCPPB 2472</strain>
    </source>
</reference>
<organism evidence="1 2">
    <name type="scientific">Pseudomonas agarici</name>
    <dbReference type="NCBI Taxonomy" id="46677"/>
    <lineage>
        <taxon>Bacteria</taxon>
        <taxon>Pseudomonadati</taxon>
        <taxon>Pseudomonadota</taxon>
        <taxon>Gammaproteobacteria</taxon>
        <taxon>Pseudomonadales</taxon>
        <taxon>Pseudomonadaceae</taxon>
        <taxon>Pseudomonas</taxon>
    </lineage>
</organism>
<evidence type="ECO:0000313" key="2">
    <source>
        <dbReference type="Proteomes" id="UP000063229"/>
    </source>
</evidence>
<proteinExistence type="predicted"/>
<evidence type="ECO:0000313" key="1">
    <source>
        <dbReference type="EMBL" id="AMB87875.1"/>
    </source>
</evidence>
<dbReference type="EMBL" id="CP014135">
    <property type="protein sequence ID" value="AMB87875.1"/>
    <property type="molecule type" value="Genomic_DNA"/>
</dbReference>
<keyword evidence="2" id="KW-1185">Reference proteome</keyword>
<sequence length="88" mass="9584">MAGKPGKSLIDFAEALCNGYFEGSLQPQGIIFLKMSARPKNVAQCTKAETIGNRLQTSSVGDINLTPFAKRDVLSPADIFMEIKHAER</sequence>
<dbReference type="Proteomes" id="UP000063229">
    <property type="component" value="Chromosome"/>
</dbReference>
<accession>A0A0X1T6Z0</accession>
<gene>
    <name evidence="1" type="ORF">AWM79_22390</name>
</gene>
<dbReference type="KEGG" id="pagb:AWM79_22390"/>
<protein>
    <submittedName>
        <fullName evidence="1">Uncharacterized protein</fullName>
    </submittedName>
</protein>
<dbReference type="AlphaFoldDB" id="A0A0X1T6Z0"/>
<name>A0A0X1T6Z0_PSEAA</name>